<sequence length="171" mass="19824">MNTGGGFFSKIKENYSTKFANLSLTTEKDGNSEDDTLIHNAFVKYFDSKGEPYPDWLGVKAKDYQTTQGQNQAHPYREQLQTRQSYSNSQYQPVRHNNLFNNSYQQRMQQQAQQQQAQQQQQSPRTPQLSASSKDSAPTYTRSSSRLAEMYNKSKQTDVPGQVYTNRYQRH</sequence>
<evidence type="ECO:0000313" key="5">
    <source>
        <dbReference type="Proteomes" id="UP001152885"/>
    </source>
</evidence>
<feature type="domain" description="Mso1 N-terminal" evidence="2">
    <location>
        <begin position="18"/>
        <end position="57"/>
    </location>
</feature>
<feature type="region of interest" description="Disordered" evidence="1">
    <location>
        <begin position="67"/>
        <end position="171"/>
    </location>
</feature>
<dbReference type="Proteomes" id="UP001152885">
    <property type="component" value="Unassembled WGS sequence"/>
</dbReference>
<name>A0A9W4XKF3_9ASCO</name>
<comment type="caution">
    <text evidence="4">The sequence shown here is derived from an EMBL/GenBank/DDBJ whole genome shotgun (WGS) entry which is preliminary data.</text>
</comment>
<dbReference type="InterPro" id="IPR028095">
    <property type="entry name" value="Mso1_N_dom"/>
</dbReference>
<dbReference type="OrthoDB" id="4094515at2759"/>
<dbReference type="EMBL" id="CANTUO010000001">
    <property type="protein sequence ID" value="CAI5757012.1"/>
    <property type="molecule type" value="Genomic_DNA"/>
</dbReference>
<gene>
    <name evidence="4" type="ORF">CANVERA_P1529</name>
</gene>
<evidence type="ECO:0000259" key="2">
    <source>
        <dbReference type="Pfam" id="PF14475"/>
    </source>
</evidence>
<feature type="domain" description="Mso1 membrane-polarising" evidence="3">
    <location>
        <begin position="142"/>
        <end position="164"/>
    </location>
</feature>
<reference evidence="4" key="1">
    <citation type="submission" date="2022-12" db="EMBL/GenBank/DDBJ databases">
        <authorList>
            <person name="Brejova B."/>
        </authorList>
    </citation>
    <scope>NUCLEOTIDE SEQUENCE</scope>
</reference>
<organism evidence="4 5">
    <name type="scientific">Candida verbasci</name>
    <dbReference type="NCBI Taxonomy" id="1227364"/>
    <lineage>
        <taxon>Eukaryota</taxon>
        <taxon>Fungi</taxon>
        <taxon>Dikarya</taxon>
        <taxon>Ascomycota</taxon>
        <taxon>Saccharomycotina</taxon>
        <taxon>Pichiomycetes</taxon>
        <taxon>Debaryomycetaceae</taxon>
        <taxon>Candida/Lodderomyces clade</taxon>
        <taxon>Candida</taxon>
    </lineage>
</organism>
<dbReference type="InterPro" id="IPR059107">
    <property type="entry name" value="Mso1_C"/>
</dbReference>
<evidence type="ECO:0000259" key="3">
    <source>
        <dbReference type="Pfam" id="PF14477"/>
    </source>
</evidence>
<accession>A0A9W4XKF3</accession>
<proteinExistence type="predicted"/>
<feature type="compositionally biased region" description="Polar residues" evidence="1">
    <location>
        <begin position="153"/>
        <end position="171"/>
    </location>
</feature>
<keyword evidence="5" id="KW-1185">Reference proteome</keyword>
<feature type="compositionally biased region" description="Low complexity" evidence="1">
    <location>
        <begin position="105"/>
        <end position="122"/>
    </location>
</feature>
<evidence type="ECO:0000256" key="1">
    <source>
        <dbReference type="SAM" id="MobiDB-lite"/>
    </source>
</evidence>
<dbReference type="Pfam" id="PF14477">
    <property type="entry name" value="Mso1_C"/>
    <property type="match status" value="1"/>
</dbReference>
<feature type="compositionally biased region" description="Polar residues" evidence="1">
    <location>
        <begin position="67"/>
        <end position="92"/>
    </location>
</feature>
<dbReference type="Pfam" id="PF14475">
    <property type="entry name" value="Mso1_Sec1_bdg"/>
    <property type="match status" value="1"/>
</dbReference>
<evidence type="ECO:0000313" key="4">
    <source>
        <dbReference type="EMBL" id="CAI5757012.1"/>
    </source>
</evidence>
<evidence type="ECO:0008006" key="6">
    <source>
        <dbReference type="Google" id="ProtNLM"/>
    </source>
</evidence>
<protein>
    <recommendedName>
        <fullName evidence="6">Mso1 N-terminal domain-containing protein</fullName>
    </recommendedName>
</protein>
<dbReference type="AlphaFoldDB" id="A0A9W4XKF3"/>
<feature type="compositionally biased region" description="Polar residues" evidence="1">
    <location>
        <begin position="123"/>
        <end position="146"/>
    </location>
</feature>